<dbReference type="CDD" id="cd01298">
    <property type="entry name" value="ATZ_TRZ_like"/>
    <property type="match status" value="1"/>
</dbReference>
<dbReference type="eggNOG" id="COG0402">
    <property type="taxonomic scope" value="Bacteria"/>
</dbReference>
<evidence type="ECO:0000313" key="3">
    <source>
        <dbReference type="EMBL" id="APF19492.1"/>
    </source>
</evidence>
<dbReference type="InterPro" id="IPR011059">
    <property type="entry name" value="Metal-dep_hydrolase_composite"/>
</dbReference>
<dbReference type="EMBL" id="CM001402">
    <property type="protein sequence ID" value="EHO43379.1"/>
    <property type="molecule type" value="Genomic_DNA"/>
</dbReference>
<dbReference type="RefSeq" id="WP_006930995.1">
    <property type="nucleotide sequence ID" value="NZ_CM001402.1"/>
</dbReference>
<keyword evidence="5" id="KW-1185">Reference proteome</keyword>
<dbReference type="PANTHER" id="PTHR43794">
    <property type="entry name" value="AMINOHYDROLASE SSNA-RELATED"/>
    <property type="match status" value="1"/>
</dbReference>
<proteinExistence type="predicted"/>
<keyword evidence="1 4" id="KW-0378">Hydrolase</keyword>
<dbReference type="PANTHER" id="PTHR43794:SF11">
    <property type="entry name" value="AMIDOHYDROLASE-RELATED DOMAIN-CONTAINING PROTEIN"/>
    <property type="match status" value="1"/>
</dbReference>
<organism evidence="4 5">
    <name type="scientific">Caldithrix abyssi DSM 13497</name>
    <dbReference type="NCBI Taxonomy" id="880073"/>
    <lineage>
        <taxon>Bacteria</taxon>
        <taxon>Pseudomonadati</taxon>
        <taxon>Calditrichota</taxon>
        <taxon>Calditrichia</taxon>
        <taxon>Calditrichales</taxon>
        <taxon>Calditrichaceae</taxon>
        <taxon>Caldithrix</taxon>
    </lineage>
</organism>
<dbReference type="InParanoid" id="H1XQ74"/>
<dbReference type="NCBIfam" id="NF005557">
    <property type="entry name" value="PRK07228.1"/>
    <property type="match status" value="1"/>
</dbReference>
<dbReference type="GO" id="GO:0016810">
    <property type="term" value="F:hydrolase activity, acting on carbon-nitrogen (but not peptide) bonds"/>
    <property type="evidence" value="ECO:0007669"/>
    <property type="project" value="InterPro"/>
</dbReference>
<evidence type="ECO:0000313" key="6">
    <source>
        <dbReference type="Proteomes" id="UP000183868"/>
    </source>
</evidence>
<gene>
    <name evidence="3" type="ORF">Cabys_2744</name>
    <name evidence="4" type="ORF">Calab_3782</name>
</gene>
<dbReference type="HOGENOM" id="CLU_012358_2_1_0"/>
<sequence length="430" mass="47629">MKSKRLLIKNGLLITANHNMDVFRGDLLIEGGRIASLAPRIDDPEAEIVYADELLIVPGFVQTHVHLAQTLFRNSAEDLSLLGWLEKKIWPGEASHTPESLRLSAQLSIAEFFRSGTTTIMDIGIVKHAAVLFEVIAETGMRAISGKMLMDYGDGPEALIESGDAALQESIDLLEKWHGYDNGRIHYAFAPRFVLSCSEYLLKEIGLLAKKYGVGIHSHASENKSEVALVEERFKMSNIQVFEHLGLTEAPLRLAHCIWTDENDRRLMRANDIKVLHCPSANLKLGSGIAPIPDYLERGINVSLGADGAPCNNNLSIFTEMRLAALIQKGLHGPESMPAPTVFRLATIDGARALGLDEQIGSLEVGKKADLVFIKRNQVHSIPDENIYAKLIFSTNEADVLHVMVDGRWVMKERELLTINEEELVSKIKL</sequence>
<dbReference type="SUPFAM" id="SSF51556">
    <property type="entry name" value="Metallo-dependent hydrolases"/>
    <property type="match status" value="1"/>
</dbReference>
<dbReference type="Proteomes" id="UP000183868">
    <property type="component" value="Chromosome"/>
</dbReference>
<dbReference type="KEGG" id="caby:Cabys_2744"/>
<dbReference type="Gene3D" id="3.20.20.140">
    <property type="entry name" value="Metal-dependent hydrolases"/>
    <property type="match status" value="1"/>
</dbReference>
<dbReference type="Proteomes" id="UP000004671">
    <property type="component" value="Chromosome"/>
</dbReference>
<dbReference type="SUPFAM" id="SSF51338">
    <property type="entry name" value="Composite domain of metallo-dependent hydrolases"/>
    <property type="match status" value="1"/>
</dbReference>
<accession>H1XQ74</accession>
<dbReference type="InterPro" id="IPR032466">
    <property type="entry name" value="Metal_Hydrolase"/>
</dbReference>
<dbReference type="InterPro" id="IPR050287">
    <property type="entry name" value="MTA/SAH_deaminase"/>
</dbReference>
<evidence type="ECO:0000313" key="4">
    <source>
        <dbReference type="EMBL" id="EHO43379.1"/>
    </source>
</evidence>
<feature type="domain" description="Amidohydrolase-related" evidence="2">
    <location>
        <begin position="56"/>
        <end position="410"/>
    </location>
</feature>
<dbReference type="Gene3D" id="2.30.40.10">
    <property type="entry name" value="Urease, subunit C, domain 1"/>
    <property type="match status" value="1"/>
</dbReference>
<dbReference type="FunCoup" id="H1XQ74">
    <property type="interactions" value="380"/>
</dbReference>
<dbReference type="AlphaFoldDB" id="H1XQ74"/>
<dbReference type="InterPro" id="IPR006680">
    <property type="entry name" value="Amidohydro-rel"/>
</dbReference>
<dbReference type="STRING" id="880073.Cabys_2744"/>
<dbReference type="PaxDb" id="880073-Calab_3782"/>
<evidence type="ECO:0000313" key="5">
    <source>
        <dbReference type="Proteomes" id="UP000004671"/>
    </source>
</evidence>
<reference evidence="4 5" key="1">
    <citation type="submission" date="2011-09" db="EMBL/GenBank/DDBJ databases">
        <title>The permanent draft genome of Caldithrix abyssi DSM 13497.</title>
        <authorList>
            <consortium name="US DOE Joint Genome Institute (JGI-PGF)"/>
            <person name="Lucas S."/>
            <person name="Han J."/>
            <person name="Lapidus A."/>
            <person name="Bruce D."/>
            <person name="Goodwin L."/>
            <person name="Pitluck S."/>
            <person name="Peters L."/>
            <person name="Kyrpides N."/>
            <person name="Mavromatis K."/>
            <person name="Ivanova N."/>
            <person name="Mikhailova N."/>
            <person name="Chertkov O."/>
            <person name="Detter J.C."/>
            <person name="Tapia R."/>
            <person name="Han C."/>
            <person name="Land M."/>
            <person name="Hauser L."/>
            <person name="Markowitz V."/>
            <person name="Cheng J.-F."/>
            <person name="Hugenholtz P."/>
            <person name="Woyke T."/>
            <person name="Wu D."/>
            <person name="Spring S."/>
            <person name="Brambilla E."/>
            <person name="Klenk H.-P."/>
            <person name="Eisen J.A."/>
        </authorList>
    </citation>
    <scope>NUCLEOTIDE SEQUENCE [LARGE SCALE GENOMIC DNA]</scope>
    <source>
        <strain evidence="4 5">DSM 13497</strain>
    </source>
</reference>
<name>H1XQ74_CALAY</name>
<evidence type="ECO:0000256" key="1">
    <source>
        <dbReference type="ARBA" id="ARBA00022801"/>
    </source>
</evidence>
<protein>
    <submittedName>
        <fullName evidence="3">5-methylthioadenosine/S-adenosylhomocysteine deaminase</fullName>
    </submittedName>
    <submittedName>
        <fullName evidence="4">Amidohydrolase</fullName>
    </submittedName>
</protein>
<dbReference type="Pfam" id="PF01979">
    <property type="entry name" value="Amidohydro_1"/>
    <property type="match status" value="1"/>
</dbReference>
<reference evidence="3 6" key="2">
    <citation type="submission" date="2016-11" db="EMBL/GenBank/DDBJ databases">
        <title>Genomic analysis of Caldithrix abyssi and proposal of a novel bacterial phylum Caldithrichaeota.</title>
        <authorList>
            <person name="Kublanov I."/>
            <person name="Sigalova O."/>
            <person name="Gavrilov S."/>
            <person name="Lebedinsky A."/>
            <person name="Ivanova N."/>
            <person name="Daum C."/>
            <person name="Reddy T."/>
            <person name="Klenk H.P."/>
            <person name="Goker M."/>
            <person name="Reva O."/>
            <person name="Miroshnichenko M."/>
            <person name="Kyprides N."/>
            <person name="Woyke T."/>
            <person name="Gelfand M."/>
        </authorList>
    </citation>
    <scope>NUCLEOTIDE SEQUENCE [LARGE SCALE GENOMIC DNA]</scope>
    <source>
        <strain evidence="3 6">LF13</strain>
    </source>
</reference>
<dbReference type="EMBL" id="CP018099">
    <property type="protein sequence ID" value="APF19492.1"/>
    <property type="molecule type" value="Genomic_DNA"/>
</dbReference>
<evidence type="ECO:0000259" key="2">
    <source>
        <dbReference type="Pfam" id="PF01979"/>
    </source>
</evidence>
<dbReference type="OrthoDB" id="9767366at2"/>